<keyword evidence="12 17" id="KW-1133">Transmembrane helix</keyword>
<evidence type="ECO:0000256" key="10">
    <source>
        <dbReference type="ARBA" id="ARBA00022777"/>
    </source>
</evidence>
<feature type="domain" description="AAA" evidence="19">
    <location>
        <begin position="569"/>
        <end position="680"/>
    </location>
</feature>
<evidence type="ECO:0000256" key="6">
    <source>
        <dbReference type="ARBA" id="ARBA00022519"/>
    </source>
</evidence>
<dbReference type="Pfam" id="PF13614">
    <property type="entry name" value="AAA_31"/>
    <property type="match status" value="1"/>
</dbReference>
<dbReference type="InterPro" id="IPR005700">
    <property type="entry name" value="EPS_ExoP-like"/>
</dbReference>
<evidence type="ECO:0000256" key="16">
    <source>
        <dbReference type="SAM" id="MobiDB-lite"/>
    </source>
</evidence>
<evidence type="ECO:0000256" key="1">
    <source>
        <dbReference type="ARBA" id="ARBA00004429"/>
    </source>
</evidence>
<evidence type="ECO:0000259" key="18">
    <source>
        <dbReference type="Pfam" id="PF02706"/>
    </source>
</evidence>
<protein>
    <recommendedName>
        <fullName evidence="4">non-specific protein-tyrosine kinase</fullName>
        <ecNumber evidence="4">2.7.10.2</ecNumber>
    </recommendedName>
</protein>
<dbReference type="InterPro" id="IPR032807">
    <property type="entry name" value="GNVR"/>
</dbReference>
<dbReference type="EC" id="2.7.10.2" evidence="4"/>
<dbReference type="InterPro" id="IPR050445">
    <property type="entry name" value="Bact_polysacc_biosynth/exp"/>
</dbReference>
<dbReference type="InterPro" id="IPR003856">
    <property type="entry name" value="LPS_length_determ_N"/>
</dbReference>
<evidence type="ECO:0000256" key="7">
    <source>
        <dbReference type="ARBA" id="ARBA00022679"/>
    </source>
</evidence>
<keyword evidence="6" id="KW-0997">Cell inner membrane</keyword>
<name>A0ABX0VE28_9HYPH</name>
<keyword evidence="13 17" id="KW-0472">Membrane</keyword>
<evidence type="ECO:0000256" key="8">
    <source>
        <dbReference type="ARBA" id="ARBA00022692"/>
    </source>
</evidence>
<evidence type="ECO:0000256" key="15">
    <source>
        <dbReference type="ARBA" id="ARBA00051245"/>
    </source>
</evidence>
<reference evidence="21 22" key="1">
    <citation type="submission" date="2020-03" db="EMBL/GenBank/DDBJ databases">
        <title>The genome sequence of Microvirga sp. c23x22.</title>
        <authorList>
            <person name="Zhang X."/>
        </authorList>
    </citation>
    <scope>NUCLEOTIDE SEQUENCE [LARGE SCALE GENOMIC DNA]</scope>
    <source>
        <strain evidence="22">c23x22</strain>
    </source>
</reference>
<dbReference type="CDD" id="cd05387">
    <property type="entry name" value="BY-kinase"/>
    <property type="match status" value="1"/>
</dbReference>
<evidence type="ECO:0000256" key="3">
    <source>
        <dbReference type="ARBA" id="ARBA00008883"/>
    </source>
</evidence>
<comment type="caution">
    <text evidence="21">The sequence shown here is derived from an EMBL/GenBank/DDBJ whole genome shotgun (WGS) entry which is preliminary data.</text>
</comment>
<gene>
    <name evidence="21" type="ORF">HB375_15905</name>
</gene>
<dbReference type="Pfam" id="PF02706">
    <property type="entry name" value="Wzz"/>
    <property type="match status" value="1"/>
</dbReference>
<evidence type="ECO:0000256" key="13">
    <source>
        <dbReference type="ARBA" id="ARBA00023136"/>
    </source>
</evidence>
<feature type="domain" description="Tyrosine-protein kinase G-rich" evidence="20">
    <location>
        <begin position="403"/>
        <end position="474"/>
    </location>
</feature>
<dbReference type="PANTHER" id="PTHR32309:SF13">
    <property type="entry name" value="FERRIC ENTEROBACTIN TRANSPORT PROTEIN FEPE"/>
    <property type="match status" value="1"/>
</dbReference>
<comment type="catalytic activity">
    <reaction evidence="15">
        <text>L-tyrosyl-[protein] + ATP = O-phospho-L-tyrosyl-[protein] + ADP + H(+)</text>
        <dbReference type="Rhea" id="RHEA:10596"/>
        <dbReference type="Rhea" id="RHEA-COMP:10136"/>
        <dbReference type="Rhea" id="RHEA-COMP:20101"/>
        <dbReference type="ChEBI" id="CHEBI:15378"/>
        <dbReference type="ChEBI" id="CHEBI:30616"/>
        <dbReference type="ChEBI" id="CHEBI:46858"/>
        <dbReference type="ChEBI" id="CHEBI:61978"/>
        <dbReference type="ChEBI" id="CHEBI:456216"/>
        <dbReference type="EC" id="2.7.10.2"/>
    </reaction>
</comment>
<feature type="transmembrane region" description="Helical" evidence="17">
    <location>
        <begin position="39"/>
        <end position="59"/>
    </location>
</feature>
<keyword evidence="8 17" id="KW-0812">Transmembrane</keyword>
<sequence length="758" mass="83194">MLMIQPSQTPPGGPQGEWFEPPGRSIDLSSILAMTRRQIWVFVAVTCLSLAVGVAYILLAEPQYTAASSILIDTRATRAVEGASGPSVLGSDKSDNYIDNQVEVIKSDSIALAVVRKLDLTNNRLFLQDSLMGLVIKAVTSVLNQWFNFPMPAAPTGDALRMTVVLRLQTGLDVHRVPNTSVIAVNYTLSDPALAARIAQAYASAYLENQYAAREDTSNRARAWLEERIEELSRKSLEAGLAIQRFRTENNLVSAGGKLITDQQLSELNTQLTLARAETARMQARYLRIQDILDAGRTDALVGAALEDTVINGLRSKFLDAAKREAEISSRLGPDHTQAVSLREEMRQYDKLILAELKRIADSYRNDFEVAKAREQSLKDGLASLAGVSAAENVQTLKLGELERREETLRILHRSLLQRVQEANQLESFPIAEARIITDAATPLIPSYPRKVLTLAVSLIGGAMLGAGLGLLRDFGDHSLRTGMQIRDIVGTEFLGNLPQVAPAMERAPPDRVQLAEEREFHSPPMMRYVAQAPLSSYAETLRGVKVAADLSLQDGASKVIGVTSVLTDEGKSTTAKNFASLLALQGARTLLIDADLRNPGLTSAITPLAEGGLVEALLAEASLNSLILRETDTGLLFLPASGNRRLTDTSNLLTSARMRDLLRWARERFDYVVLDLPPLGPVVDVRAAAPLLSGLLVVVEWGRTPRKLVREMVLSDKIIRDCCLGIVFNKVNTKILSKYEQLGSRQRESYRRYYYDA</sequence>
<evidence type="ECO:0000256" key="2">
    <source>
        <dbReference type="ARBA" id="ARBA00007316"/>
    </source>
</evidence>
<dbReference type="InterPro" id="IPR027417">
    <property type="entry name" value="P-loop_NTPase"/>
</dbReference>
<keyword evidence="9" id="KW-0547">Nucleotide-binding</keyword>
<evidence type="ECO:0000256" key="5">
    <source>
        <dbReference type="ARBA" id="ARBA00022475"/>
    </source>
</evidence>
<evidence type="ECO:0000313" key="22">
    <source>
        <dbReference type="Proteomes" id="UP000707352"/>
    </source>
</evidence>
<feature type="region of interest" description="Disordered" evidence="16">
    <location>
        <begin position="1"/>
        <end position="20"/>
    </location>
</feature>
<keyword evidence="14" id="KW-0829">Tyrosine-protein kinase</keyword>
<dbReference type="Gene3D" id="3.40.50.300">
    <property type="entry name" value="P-loop containing nucleotide triphosphate hydrolases"/>
    <property type="match status" value="1"/>
</dbReference>
<dbReference type="NCBIfam" id="TIGR01005">
    <property type="entry name" value="eps_transp_fam"/>
    <property type="match status" value="1"/>
</dbReference>
<dbReference type="InterPro" id="IPR005702">
    <property type="entry name" value="Wzc-like_C"/>
</dbReference>
<evidence type="ECO:0000256" key="11">
    <source>
        <dbReference type="ARBA" id="ARBA00022840"/>
    </source>
</evidence>
<comment type="similarity">
    <text evidence="3">Belongs to the etk/wzc family.</text>
</comment>
<evidence type="ECO:0000259" key="20">
    <source>
        <dbReference type="Pfam" id="PF13807"/>
    </source>
</evidence>
<evidence type="ECO:0000256" key="4">
    <source>
        <dbReference type="ARBA" id="ARBA00011903"/>
    </source>
</evidence>
<proteinExistence type="inferred from homology"/>
<comment type="similarity">
    <text evidence="2">Belongs to the CpsD/CapB family.</text>
</comment>
<dbReference type="EMBL" id="JAATJS010000006">
    <property type="protein sequence ID" value="NIX78083.1"/>
    <property type="molecule type" value="Genomic_DNA"/>
</dbReference>
<dbReference type="SUPFAM" id="SSF52540">
    <property type="entry name" value="P-loop containing nucleoside triphosphate hydrolases"/>
    <property type="match status" value="1"/>
</dbReference>
<organism evidence="21 22">
    <name type="scientific">Microvirga terricola</name>
    <dbReference type="NCBI Taxonomy" id="2719797"/>
    <lineage>
        <taxon>Bacteria</taxon>
        <taxon>Pseudomonadati</taxon>
        <taxon>Pseudomonadota</taxon>
        <taxon>Alphaproteobacteria</taxon>
        <taxon>Hyphomicrobiales</taxon>
        <taxon>Methylobacteriaceae</taxon>
        <taxon>Microvirga</taxon>
    </lineage>
</organism>
<evidence type="ECO:0000313" key="21">
    <source>
        <dbReference type="EMBL" id="NIX78083.1"/>
    </source>
</evidence>
<keyword evidence="10" id="KW-0418">Kinase</keyword>
<keyword evidence="11" id="KW-0067">ATP-binding</keyword>
<evidence type="ECO:0000256" key="14">
    <source>
        <dbReference type="ARBA" id="ARBA00023137"/>
    </source>
</evidence>
<dbReference type="InterPro" id="IPR025669">
    <property type="entry name" value="AAA_dom"/>
</dbReference>
<dbReference type="Pfam" id="PF13807">
    <property type="entry name" value="GNVR"/>
    <property type="match status" value="1"/>
</dbReference>
<feature type="domain" description="Polysaccharide chain length determinant N-terminal" evidence="18">
    <location>
        <begin position="25"/>
        <end position="118"/>
    </location>
</feature>
<accession>A0ABX0VE28</accession>
<evidence type="ECO:0000259" key="19">
    <source>
        <dbReference type="Pfam" id="PF13614"/>
    </source>
</evidence>
<dbReference type="Proteomes" id="UP000707352">
    <property type="component" value="Unassembled WGS sequence"/>
</dbReference>
<dbReference type="PANTHER" id="PTHR32309">
    <property type="entry name" value="TYROSINE-PROTEIN KINASE"/>
    <property type="match status" value="1"/>
</dbReference>
<dbReference type="RefSeq" id="WP_167674000.1">
    <property type="nucleotide sequence ID" value="NZ_JAATJS010000006.1"/>
</dbReference>
<keyword evidence="5" id="KW-1003">Cell membrane</keyword>
<evidence type="ECO:0000256" key="9">
    <source>
        <dbReference type="ARBA" id="ARBA00022741"/>
    </source>
</evidence>
<evidence type="ECO:0000256" key="12">
    <source>
        <dbReference type="ARBA" id="ARBA00022989"/>
    </source>
</evidence>
<keyword evidence="7" id="KW-0808">Transferase</keyword>
<keyword evidence="22" id="KW-1185">Reference proteome</keyword>
<evidence type="ECO:0000256" key="17">
    <source>
        <dbReference type="SAM" id="Phobius"/>
    </source>
</evidence>
<comment type="subcellular location">
    <subcellularLocation>
        <location evidence="1">Cell inner membrane</location>
        <topology evidence="1">Multi-pass membrane protein</topology>
    </subcellularLocation>
</comment>